<evidence type="ECO:0000256" key="3">
    <source>
        <dbReference type="ARBA" id="ARBA00007614"/>
    </source>
</evidence>
<dbReference type="CDD" id="cd04254">
    <property type="entry name" value="AAK_UMPK-PyrH-Ec"/>
    <property type="match status" value="1"/>
</dbReference>
<keyword evidence="7 11" id="KW-0418">Kinase</keyword>
<dbReference type="UniPathway" id="UPA00159">
    <property type="reaction ID" value="UER00275"/>
</dbReference>
<evidence type="ECO:0000313" key="14">
    <source>
        <dbReference type="Proteomes" id="UP000471298"/>
    </source>
</evidence>
<dbReference type="PIRSF" id="PIRSF005650">
    <property type="entry name" value="Uridylate_kin"/>
    <property type="match status" value="1"/>
</dbReference>
<dbReference type="InterPro" id="IPR015963">
    <property type="entry name" value="Uridylate_kinase_bac"/>
</dbReference>
<dbReference type="InterPro" id="IPR001048">
    <property type="entry name" value="Asp/Glu/Uridylate_kinase"/>
</dbReference>
<dbReference type="FunFam" id="3.40.1160.10:FF:000001">
    <property type="entry name" value="Uridylate kinase"/>
    <property type="match status" value="1"/>
</dbReference>
<protein>
    <recommendedName>
        <fullName evidence="11">Uridylate kinase</fullName>
        <shortName evidence="11">UK</shortName>
        <ecNumber evidence="11">2.7.4.22</ecNumber>
    </recommendedName>
    <alternativeName>
        <fullName evidence="11">Uridine monophosphate kinase</fullName>
        <shortName evidence="11">UMP kinase</shortName>
        <shortName evidence="11">UMPK</shortName>
    </alternativeName>
</protein>
<comment type="caution">
    <text evidence="11">Lacks conserved residue(s) required for the propagation of feature annotation.</text>
</comment>
<keyword evidence="6 11" id="KW-0547">Nucleotide-binding</keyword>
<dbReference type="GO" id="GO:0006225">
    <property type="term" value="P:UDP biosynthetic process"/>
    <property type="evidence" value="ECO:0007669"/>
    <property type="project" value="TreeGrafter"/>
</dbReference>
<comment type="catalytic activity">
    <reaction evidence="10 11">
        <text>UMP + ATP = UDP + ADP</text>
        <dbReference type="Rhea" id="RHEA:24400"/>
        <dbReference type="ChEBI" id="CHEBI:30616"/>
        <dbReference type="ChEBI" id="CHEBI:57865"/>
        <dbReference type="ChEBI" id="CHEBI:58223"/>
        <dbReference type="ChEBI" id="CHEBI:456216"/>
        <dbReference type="EC" id="2.7.4.22"/>
    </reaction>
</comment>
<sequence>MNETRPTTENTIEKTAEITPSEYPLQTPRFKRILLKLSGEALLGEKTFGIDAKVLNRLASEIKILIEAGIEISLVVGGGNLFRGAELQESGMERVTGDHMGMLATVMNALALQDAIEKVGIPVRVMSALPIDQVCEEFIRRRAVRHMEKKRVVICAAGTGNPFFTTDTAASLRAIELETDAMLKATKVDGVYDADPHCDKAATKYKTLSYNQVLEDGLAVMDATAVVMCRDNNLPLLVFNMTTPGEIVRALFDPQVGTLIR</sequence>
<evidence type="ECO:0000256" key="11">
    <source>
        <dbReference type="HAMAP-Rule" id="MF_01220"/>
    </source>
</evidence>
<dbReference type="PANTHER" id="PTHR42833:SF4">
    <property type="entry name" value="URIDYLATE KINASE PUMPKIN, CHLOROPLASTIC"/>
    <property type="match status" value="1"/>
</dbReference>
<dbReference type="EC" id="2.7.4.22" evidence="11"/>
<feature type="binding site" evidence="11">
    <location>
        <begin position="36"/>
        <end position="39"/>
    </location>
    <ligand>
        <name>ATP</name>
        <dbReference type="ChEBI" id="CHEBI:30616"/>
    </ligand>
</feature>
<dbReference type="HAMAP" id="MF_01220_B">
    <property type="entry name" value="PyrH_B"/>
    <property type="match status" value="1"/>
</dbReference>
<dbReference type="RefSeq" id="WP_152808929.1">
    <property type="nucleotide sequence ID" value="NZ_WHNW01000002.1"/>
</dbReference>
<comment type="similarity">
    <text evidence="3 11">Belongs to the UMP kinase family.</text>
</comment>
<comment type="activity regulation">
    <text evidence="11">Inhibited by UTP.</text>
</comment>
<dbReference type="AlphaFoldDB" id="A0A6N7EVC9"/>
<dbReference type="InterPro" id="IPR036393">
    <property type="entry name" value="AceGlu_kinase-like_sf"/>
</dbReference>
<evidence type="ECO:0000256" key="1">
    <source>
        <dbReference type="ARBA" id="ARBA00004496"/>
    </source>
</evidence>
<comment type="subunit">
    <text evidence="11">Homohexamer.</text>
</comment>
<feature type="domain" description="Aspartate/glutamate/uridylate kinase" evidence="12">
    <location>
        <begin position="31"/>
        <end position="240"/>
    </location>
</feature>
<feature type="binding site" evidence="11">
    <location>
        <position position="192"/>
    </location>
    <ligand>
        <name>ATP</name>
        <dbReference type="ChEBI" id="CHEBI:30616"/>
    </ligand>
</feature>
<proteinExistence type="inferred from homology"/>
<dbReference type="SUPFAM" id="SSF53633">
    <property type="entry name" value="Carbamate kinase-like"/>
    <property type="match status" value="1"/>
</dbReference>
<accession>A0A6N7EVC9</accession>
<dbReference type="GO" id="GO:0033862">
    <property type="term" value="F:UMP kinase activity"/>
    <property type="evidence" value="ECO:0007669"/>
    <property type="project" value="UniProtKB-EC"/>
</dbReference>
<comment type="subcellular location">
    <subcellularLocation>
        <location evidence="1 11">Cytoplasm</location>
    </subcellularLocation>
</comment>
<comment type="pathway">
    <text evidence="2 11">Pyrimidine metabolism; CTP biosynthesis via de novo pathway; UDP from UMP (UMPK route): step 1/1.</text>
</comment>
<feature type="binding site" evidence="11">
    <location>
        <position position="195"/>
    </location>
    <ligand>
        <name>ATP</name>
        <dbReference type="ChEBI" id="CHEBI:30616"/>
    </ligand>
</feature>
<comment type="function">
    <text evidence="11">Catalyzes the reversible phosphorylation of UMP to UDP.</text>
</comment>
<keyword evidence="4 11" id="KW-0963">Cytoplasm</keyword>
<dbReference type="InParanoid" id="A0A6N7EVC9"/>
<organism evidence="13 14">
    <name type="scientific">Ostreibacterium oceani</name>
    <dbReference type="NCBI Taxonomy" id="2654998"/>
    <lineage>
        <taxon>Bacteria</taxon>
        <taxon>Pseudomonadati</taxon>
        <taxon>Pseudomonadota</taxon>
        <taxon>Gammaproteobacteria</taxon>
        <taxon>Cardiobacteriales</taxon>
        <taxon>Ostreibacteriaceae</taxon>
        <taxon>Ostreibacterium</taxon>
    </lineage>
</organism>
<gene>
    <name evidence="11" type="primary">pyrH</name>
    <name evidence="13" type="ORF">GCU85_02245</name>
</gene>
<evidence type="ECO:0000259" key="12">
    <source>
        <dbReference type="Pfam" id="PF00696"/>
    </source>
</evidence>
<dbReference type="Proteomes" id="UP000471298">
    <property type="component" value="Unassembled WGS sequence"/>
</dbReference>
<dbReference type="GO" id="GO:0005524">
    <property type="term" value="F:ATP binding"/>
    <property type="evidence" value="ECO:0007669"/>
    <property type="project" value="UniProtKB-KW"/>
</dbReference>
<feature type="binding site" evidence="11">
    <location>
        <position position="186"/>
    </location>
    <ligand>
        <name>ATP</name>
        <dbReference type="ChEBI" id="CHEBI:30616"/>
    </ligand>
</feature>
<feature type="binding site" evidence="11">
    <location>
        <position position="98"/>
    </location>
    <ligand>
        <name>UMP</name>
        <dbReference type="ChEBI" id="CHEBI:57865"/>
    </ligand>
</feature>
<name>A0A6N7EVC9_9GAMM</name>
<evidence type="ECO:0000256" key="9">
    <source>
        <dbReference type="ARBA" id="ARBA00022975"/>
    </source>
</evidence>
<dbReference type="PANTHER" id="PTHR42833">
    <property type="entry name" value="URIDYLATE KINASE"/>
    <property type="match status" value="1"/>
</dbReference>
<keyword evidence="14" id="KW-1185">Reference proteome</keyword>
<feature type="binding site" evidence="11">
    <location>
        <position position="79"/>
    </location>
    <ligand>
        <name>ATP</name>
        <dbReference type="ChEBI" id="CHEBI:30616"/>
    </ligand>
</feature>
<evidence type="ECO:0000256" key="10">
    <source>
        <dbReference type="ARBA" id="ARBA00047767"/>
    </source>
</evidence>
<keyword evidence="9 11" id="KW-0665">Pyrimidine biosynthesis</keyword>
<reference evidence="13 14" key="1">
    <citation type="submission" date="2019-10" db="EMBL/GenBank/DDBJ databases">
        <title>Cardiobacteriales fam. a chemoheterotrophic member of the order Cardiobacteriales, and proposal of Cardiobacteriales fam. nov.</title>
        <authorList>
            <person name="Wang C."/>
        </authorList>
    </citation>
    <scope>NUCLEOTIDE SEQUENCE [LARGE SCALE GENOMIC DNA]</scope>
    <source>
        <strain evidence="13 14">ML27</strain>
    </source>
</reference>
<comment type="caution">
    <text evidence="13">The sequence shown here is derived from an EMBL/GenBank/DDBJ whole genome shotgun (WGS) entry which is preliminary data.</text>
</comment>
<dbReference type="NCBIfam" id="TIGR02075">
    <property type="entry name" value="pyrH_bact"/>
    <property type="match status" value="1"/>
</dbReference>
<evidence type="ECO:0000256" key="6">
    <source>
        <dbReference type="ARBA" id="ARBA00022741"/>
    </source>
</evidence>
<evidence type="ECO:0000256" key="2">
    <source>
        <dbReference type="ARBA" id="ARBA00004791"/>
    </source>
</evidence>
<dbReference type="EMBL" id="WHNW01000002">
    <property type="protein sequence ID" value="MPV85555.1"/>
    <property type="molecule type" value="Genomic_DNA"/>
</dbReference>
<dbReference type="FunCoup" id="A0A6N7EVC9">
    <property type="interactions" value="563"/>
</dbReference>
<dbReference type="Gene3D" id="3.40.1160.10">
    <property type="entry name" value="Acetylglutamate kinase-like"/>
    <property type="match status" value="1"/>
</dbReference>
<dbReference type="GO" id="GO:0005829">
    <property type="term" value="C:cytosol"/>
    <property type="evidence" value="ECO:0007669"/>
    <property type="project" value="TreeGrafter"/>
</dbReference>
<dbReference type="Pfam" id="PF00696">
    <property type="entry name" value="AA_kinase"/>
    <property type="match status" value="1"/>
</dbReference>
<feature type="binding site" evidence="11">
    <location>
        <position position="83"/>
    </location>
    <ligand>
        <name>ATP</name>
        <dbReference type="ChEBI" id="CHEBI:30616"/>
    </ligand>
</feature>
<evidence type="ECO:0000256" key="4">
    <source>
        <dbReference type="ARBA" id="ARBA00022490"/>
    </source>
</evidence>
<keyword evidence="8 11" id="KW-0067">ATP-binding</keyword>
<evidence type="ECO:0000313" key="13">
    <source>
        <dbReference type="EMBL" id="MPV85555.1"/>
    </source>
</evidence>
<evidence type="ECO:0000256" key="5">
    <source>
        <dbReference type="ARBA" id="ARBA00022679"/>
    </source>
</evidence>
<evidence type="ECO:0000256" key="7">
    <source>
        <dbReference type="ARBA" id="ARBA00022777"/>
    </source>
</evidence>
<feature type="binding site" evidence="11">
    <location>
        <position position="78"/>
    </location>
    <ligand>
        <name>UMP</name>
        <dbReference type="ChEBI" id="CHEBI:57865"/>
    </ligand>
</feature>
<keyword evidence="5 11" id="KW-0808">Transferase</keyword>
<evidence type="ECO:0000256" key="8">
    <source>
        <dbReference type="ARBA" id="ARBA00022840"/>
    </source>
</evidence>
<dbReference type="GO" id="GO:0044210">
    <property type="term" value="P:'de novo' CTP biosynthetic process"/>
    <property type="evidence" value="ECO:0007669"/>
    <property type="project" value="UniProtKB-UniRule"/>
</dbReference>
<dbReference type="InterPro" id="IPR011817">
    <property type="entry name" value="Uridylate_kinase"/>
</dbReference>
<feature type="binding site" evidence="11">
    <location>
        <begin position="159"/>
        <end position="166"/>
    </location>
    <ligand>
        <name>UMP</name>
        <dbReference type="ChEBI" id="CHEBI:57865"/>
    </ligand>
</feature>